<evidence type="ECO:0000256" key="5">
    <source>
        <dbReference type="ARBA" id="ARBA00023288"/>
    </source>
</evidence>
<evidence type="ECO:0000256" key="4">
    <source>
        <dbReference type="ARBA" id="ARBA00023139"/>
    </source>
</evidence>
<dbReference type="PANTHER" id="PTHR43649:SF33">
    <property type="entry name" value="POLYGALACTURONAN_RHAMNOGALACTURONAN-BINDING PROTEIN YTCQ"/>
    <property type="match status" value="1"/>
</dbReference>
<evidence type="ECO:0000256" key="2">
    <source>
        <dbReference type="ARBA" id="ARBA00022729"/>
    </source>
</evidence>
<keyword evidence="4" id="KW-0564">Palmitate</keyword>
<dbReference type="EMBL" id="BAABHJ010000017">
    <property type="protein sequence ID" value="GAA4611554.1"/>
    <property type="molecule type" value="Genomic_DNA"/>
</dbReference>
<dbReference type="InterPro" id="IPR006059">
    <property type="entry name" value="SBP"/>
</dbReference>
<dbReference type="Gene3D" id="3.40.190.10">
    <property type="entry name" value="Periplasmic binding protein-like II"/>
    <property type="match status" value="1"/>
</dbReference>
<dbReference type="SUPFAM" id="SSF53850">
    <property type="entry name" value="Periplasmic binding protein-like II"/>
    <property type="match status" value="1"/>
</dbReference>
<keyword evidence="3" id="KW-0472">Membrane</keyword>
<evidence type="ECO:0000313" key="6">
    <source>
        <dbReference type="EMBL" id="GAA4611554.1"/>
    </source>
</evidence>
<dbReference type="CDD" id="cd13585">
    <property type="entry name" value="PBP2_TMBP_like"/>
    <property type="match status" value="1"/>
</dbReference>
<protein>
    <submittedName>
        <fullName evidence="6">Extracellular solute-binding protein</fullName>
    </submittedName>
</protein>
<dbReference type="RefSeq" id="WP_345358765.1">
    <property type="nucleotide sequence ID" value="NZ_BAABHJ010000017.1"/>
</dbReference>
<dbReference type="Proteomes" id="UP001500212">
    <property type="component" value="Unassembled WGS sequence"/>
</dbReference>
<evidence type="ECO:0000256" key="3">
    <source>
        <dbReference type="ARBA" id="ARBA00023136"/>
    </source>
</evidence>
<reference evidence="7" key="1">
    <citation type="journal article" date="2019" name="Int. J. Syst. Evol. Microbiol.">
        <title>The Global Catalogue of Microorganisms (GCM) 10K type strain sequencing project: providing services to taxonomists for standard genome sequencing and annotation.</title>
        <authorList>
            <consortium name="The Broad Institute Genomics Platform"/>
            <consortium name="The Broad Institute Genome Sequencing Center for Infectious Disease"/>
            <person name="Wu L."/>
            <person name="Ma J."/>
        </authorList>
    </citation>
    <scope>NUCLEOTIDE SEQUENCE [LARGE SCALE GENOMIC DNA]</scope>
    <source>
        <strain evidence="7">JCM 17938</strain>
    </source>
</reference>
<organism evidence="6 7">
    <name type="scientific">Actinoallomurus liliacearum</name>
    <dbReference type="NCBI Taxonomy" id="1080073"/>
    <lineage>
        <taxon>Bacteria</taxon>
        <taxon>Bacillati</taxon>
        <taxon>Actinomycetota</taxon>
        <taxon>Actinomycetes</taxon>
        <taxon>Streptosporangiales</taxon>
        <taxon>Thermomonosporaceae</taxon>
        <taxon>Actinoallomurus</taxon>
    </lineage>
</organism>
<keyword evidence="5" id="KW-0449">Lipoprotein</keyword>
<proteinExistence type="predicted"/>
<evidence type="ECO:0000313" key="7">
    <source>
        <dbReference type="Proteomes" id="UP001500212"/>
    </source>
</evidence>
<dbReference type="PROSITE" id="PS51257">
    <property type="entry name" value="PROKAR_LIPOPROTEIN"/>
    <property type="match status" value="1"/>
</dbReference>
<name>A0ABP8TS97_9ACTN</name>
<keyword evidence="2" id="KW-0732">Signal</keyword>
<sequence>MATSLKRRSALTAGFAGVMSVLLAVSGCATGGTARRPGPALKSGSAVALKGDVTVWSWDVAAKALKRLAPAFEQQHPGVKVKVVDVGYDNAYDKITVGMRSGQGLPDVLTVEGSKLPSYIGNFPRGLYDLTSLAGRYKSSFAPATWANVTDERGRVFALPWDSGPCALFYRTDLFQQAGVDPASIHTWDDYVRAGEQIKAKTGKKLLVMDPAEDSMFPMMLQQQGQRYFKDGKVAVAGRQAVRAATLLKTLADKGLVDFEKGWDGLVAATKAGKVATTPYAVWWSGTLTDEMKELKGKFGVVPLPAFDAGGVRTSNDGGSTLAVAGQTKNPQAAWAFVEFALADAANQASMLKTEGLFPAFLPALNDPYVSAPQDYYGGRPVFKTFADLERTVPPVEYTKDGSKASDIINGTISGIVLHHDDPQKALNSAAQQIAAATGRAVG</sequence>
<keyword evidence="1" id="KW-1003">Cell membrane</keyword>
<dbReference type="PANTHER" id="PTHR43649">
    <property type="entry name" value="ARABINOSE-BINDING PROTEIN-RELATED"/>
    <property type="match status" value="1"/>
</dbReference>
<dbReference type="Pfam" id="PF01547">
    <property type="entry name" value="SBP_bac_1"/>
    <property type="match status" value="1"/>
</dbReference>
<dbReference type="InterPro" id="IPR050490">
    <property type="entry name" value="Bact_solute-bd_prot1"/>
</dbReference>
<comment type="caution">
    <text evidence="6">The sequence shown here is derived from an EMBL/GenBank/DDBJ whole genome shotgun (WGS) entry which is preliminary data.</text>
</comment>
<evidence type="ECO:0000256" key="1">
    <source>
        <dbReference type="ARBA" id="ARBA00022475"/>
    </source>
</evidence>
<keyword evidence="7" id="KW-1185">Reference proteome</keyword>
<gene>
    <name evidence="6" type="ORF">GCM10023195_48980</name>
</gene>
<accession>A0ABP8TS97</accession>